<dbReference type="Proteomes" id="UP000199691">
    <property type="component" value="Unassembled WGS sequence"/>
</dbReference>
<keyword evidence="2" id="KW-0472">Membrane</keyword>
<dbReference type="OrthoDB" id="3698912at2"/>
<accession>A0A1H0VEP9</accession>
<evidence type="ECO:0000256" key="2">
    <source>
        <dbReference type="SAM" id="Phobius"/>
    </source>
</evidence>
<feature type="transmembrane region" description="Helical" evidence="2">
    <location>
        <begin position="41"/>
        <end position="59"/>
    </location>
</feature>
<keyword evidence="2" id="KW-0812">Transmembrane</keyword>
<feature type="compositionally biased region" description="Pro residues" evidence="1">
    <location>
        <begin position="131"/>
        <end position="140"/>
    </location>
</feature>
<proteinExistence type="predicted"/>
<gene>
    <name evidence="3" type="ORF">SAMN05421507_11459</name>
</gene>
<dbReference type="STRING" id="641025.SAMN05421507_11459"/>
<evidence type="ECO:0000313" key="3">
    <source>
        <dbReference type="EMBL" id="SDP76695.1"/>
    </source>
</evidence>
<dbReference type="AlphaFoldDB" id="A0A1H0VEP9"/>
<feature type="compositionally biased region" description="Low complexity" evidence="1">
    <location>
        <begin position="77"/>
        <end position="130"/>
    </location>
</feature>
<feature type="region of interest" description="Disordered" evidence="1">
    <location>
        <begin position="77"/>
        <end position="144"/>
    </location>
</feature>
<evidence type="ECO:0000256" key="1">
    <source>
        <dbReference type="SAM" id="MobiDB-lite"/>
    </source>
</evidence>
<dbReference type="RefSeq" id="WP_090101751.1">
    <property type="nucleotide sequence ID" value="NZ_FNIX01000014.1"/>
</dbReference>
<name>A0A1H0VEP9_9PSEU</name>
<evidence type="ECO:0000313" key="4">
    <source>
        <dbReference type="Proteomes" id="UP000199691"/>
    </source>
</evidence>
<dbReference type="EMBL" id="FNIX01000014">
    <property type="protein sequence ID" value="SDP76695.1"/>
    <property type="molecule type" value="Genomic_DNA"/>
</dbReference>
<organism evidence="3 4">
    <name type="scientific">Lentzea jiangxiensis</name>
    <dbReference type="NCBI Taxonomy" id="641025"/>
    <lineage>
        <taxon>Bacteria</taxon>
        <taxon>Bacillati</taxon>
        <taxon>Actinomycetota</taxon>
        <taxon>Actinomycetes</taxon>
        <taxon>Pseudonocardiales</taxon>
        <taxon>Pseudonocardiaceae</taxon>
        <taxon>Lentzea</taxon>
    </lineage>
</organism>
<keyword evidence="2" id="KW-1133">Transmembrane helix</keyword>
<keyword evidence="4" id="KW-1185">Reference proteome</keyword>
<protein>
    <submittedName>
        <fullName evidence="3">Uncharacterized protein</fullName>
    </submittedName>
</protein>
<reference evidence="4" key="1">
    <citation type="submission" date="2016-10" db="EMBL/GenBank/DDBJ databases">
        <authorList>
            <person name="Varghese N."/>
            <person name="Submissions S."/>
        </authorList>
    </citation>
    <scope>NUCLEOTIDE SEQUENCE [LARGE SCALE GENOMIC DNA]</scope>
    <source>
        <strain evidence="4">CGMCC 4.6609</strain>
    </source>
</reference>
<sequence length="271" mass="27544">MGDLDDDLRRLFGDDRLDVHPAPDATDAVLRGAHRRRRRRAATSSAFLVVALVGVGLGATQLRTLSHDDPADELLETATSTSTASTTSLPPSTSTVAAPGSSSRAATPPASSGGATTPPGTGTGKPRTTTPSPPPPPPAEPGRLGALLLGMSEADALATGALIEPSSPADQENRCTAYATRSVPDSDAVVISPAKGIVRITRPSTAKTQRNVGVGSTVAEVKAAYGGATQSGTTVLVPMAASPSWSYVFTTNGTTVTMVHMRLAAHDCPTA</sequence>